<dbReference type="EMBL" id="CAAALY010252238">
    <property type="protein sequence ID" value="VEL36447.1"/>
    <property type="molecule type" value="Genomic_DNA"/>
</dbReference>
<protein>
    <submittedName>
        <fullName evidence="2">Uncharacterized protein</fullName>
    </submittedName>
</protein>
<name>A0A3S5CTU7_9PLAT</name>
<proteinExistence type="predicted"/>
<dbReference type="Proteomes" id="UP000784294">
    <property type="component" value="Unassembled WGS sequence"/>
</dbReference>
<gene>
    <name evidence="2" type="ORF">PXEA_LOCUS29887</name>
</gene>
<evidence type="ECO:0000256" key="1">
    <source>
        <dbReference type="SAM" id="MobiDB-lite"/>
    </source>
</evidence>
<organism evidence="2 3">
    <name type="scientific">Protopolystoma xenopodis</name>
    <dbReference type="NCBI Taxonomy" id="117903"/>
    <lineage>
        <taxon>Eukaryota</taxon>
        <taxon>Metazoa</taxon>
        <taxon>Spiralia</taxon>
        <taxon>Lophotrochozoa</taxon>
        <taxon>Platyhelminthes</taxon>
        <taxon>Monogenea</taxon>
        <taxon>Polyopisthocotylea</taxon>
        <taxon>Polystomatidea</taxon>
        <taxon>Polystomatidae</taxon>
        <taxon>Protopolystoma</taxon>
    </lineage>
</organism>
<reference evidence="2" key="1">
    <citation type="submission" date="2018-11" db="EMBL/GenBank/DDBJ databases">
        <authorList>
            <consortium name="Pathogen Informatics"/>
        </authorList>
    </citation>
    <scope>NUCLEOTIDE SEQUENCE</scope>
</reference>
<feature type="region of interest" description="Disordered" evidence="1">
    <location>
        <begin position="1"/>
        <end position="20"/>
    </location>
</feature>
<feature type="region of interest" description="Disordered" evidence="1">
    <location>
        <begin position="38"/>
        <end position="79"/>
    </location>
</feature>
<feature type="compositionally biased region" description="Polar residues" evidence="1">
    <location>
        <begin position="1"/>
        <end position="12"/>
    </location>
</feature>
<sequence length="310" mass="34303">MSQNLKVQTSKLDPNAKEYLPPSNAVLSEVKLEVTGLIEDSINDDRRSSDNIERARTVDAEGDADGARNSPESPVPPNPEFSAASVVRFLGLLIRFSYSEDRADLPPPLLPCTDLCRITGRSLLLLLNAPRPTLQEIEKMEGGLSGIPNDQVQEAPSHDFLSELLDTMTACLPRILLLLDEPDYLSAPWSQAFGHDQMYKGNFDEALNSGTSQKITVNLLCSLLCDILKLSRYLLVTGHLPGSISLRNYILDLLLQAHHSLSISRLQNEYKAIDEQNHSNEASEGLTNLEEEGDEVEGAFMEFLKETNQV</sequence>
<evidence type="ECO:0000313" key="2">
    <source>
        <dbReference type="EMBL" id="VEL36447.1"/>
    </source>
</evidence>
<comment type="caution">
    <text evidence="2">The sequence shown here is derived from an EMBL/GenBank/DDBJ whole genome shotgun (WGS) entry which is preliminary data.</text>
</comment>
<feature type="compositionally biased region" description="Basic and acidic residues" evidence="1">
    <location>
        <begin position="43"/>
        <end position="59"/>
    </location>
</feature>
<accession>A0A3S5CTU7</accession>
<keyword evidence="3" id="KW-1185">Reference proteome</keyword>
<dbReference type="AlphaFoldDB" id="A0A3S5CTU7"/>
<evidence type="ECO:0000313" key="3">
    <source>
        <dbReference type="Proteomes" id="UP000784294"/>
    </source>
</evidence>